<organism evidence="2">
    <name type="scientific">Lamprotornis superbus</name>
    <dbReference type="NCBI Taxonomy" id="245042"/>
    <lineage>
        <taxon>Eukaryota</taxon>
        <taxon>Metazoa</taxon>
        <taxon>Chordata</taxon>
        <taxon>Craniata</taxon>
        <taxon>Vertebrata</taxon>
        <taxon>Euteleostomi</taxon>
        <taxon>Archelosauria</taxon>
        <taxon>Archosauria</taxon>
        <taxon>Dinosauria</taxon>
        <taxon>Saurischia</taxon>
        <taxon>Theropoda</taxon>
        <taxon>Coelurosauria</taxon>
        <taxon>Aves</taxon>
        <taxon>Neognathae</taxon>
        <taxon>Neoaves</taxon>
        <taxon>Telluraves</taxon>
        <taxon>Australaves</taxon>
        <taxon>Passeriformes</taxon>
        <taxon>Sturnidae</taxon>
        <taxon>Lamprotornis</taxon>
    </lineage>
</organism>
<protein>
    <submittedName>
        <fullName evidence="2">Uncharacterized protein</fullName>
    </submittedName>
</protein>
<name>A0A835TW28_9PASS</name>
<gene>
    <name evidence="3" type="ORF">IHE44_0004975</name>
    <name evidence="2" type="ORF">IHE44_013776</name>
</gene>
<proteinExistence type="predicted"/>
<dbReference type="AlphaFoldDB" id="A0A835TW28"/>
<sequence length="676" mass="75494">MTEYARRNLLVLLLSSHKYSFCYLSASIGSPWSHNSFLEDNDFDHKTSVRHHNYTCKKQSAAGIMGKGRPMGQCDTAMFDNQHCIRELWKWKNTFAPWMKAQGMFLDTISCCTGSKFMVQMCHPPECCYVGQRAFGAFARKQSAKSRCPVPSVVTACVQTQHVTDGIQGAVQGTAHSEDSSELLVKGRRLLPFASVQQSCSFSVQIIYWDYNGIICQKDALLPLPASRRFAIPPIRRVEGPVLGVQPVTKQYTLPLKIQNKTSKLYSTFTKMKSQNFVVLLARRNLVSQQKRVLLIEEFSFLTEENSSSVLLSFNLVLRARLSVPSCLQAQLKSPNRVKSSEGLFAATGPGSKQQHLFEIFAAALMAGHDRFPVSGDEITLLVVAPKPLNLSCAWKHPMDRVTVQTNNPFLLRSPVSRGNSELCWGVIVLGLCLGVSATRTHGINENEKLLTQTPLMTDILMTATTAPCSAGQQGREQRQVIQRGSIHEKQRRMLDALTLNLAVQDLLISPVPPCWQLKCLFCSSELAWSKGCHICFFLLFYVVQSTSFKQTSNRRGARKKKKGNGNLGAEKEPWSCKLPPQRVDGVCYGPAPPAHLCSVQKPGCGVGIKRKAAVPFCPHQPEIHRKIRCTDLETRKTLPDLVTYMQSFHPVIQMPPRLICSFILCLKVKLHPRVC</sequence>
<evidence type="ECO:0000313" key="2">
    <source>
        <dbReference type="EMBL" id="KAG0119748.1"/>
    </source>
</evidence>
<dbReference type="EMBL" id="JADDUC020000002">
    <property type="protein sequence ID" value="KAI1241502.1"/>
    <property type="molecule type" value="Genomic_DNA"/>
</dbReference>
<comment type="caution">
    <text evidence="2">The sequence shown here is derived from an EMBL/GenBank/DDBJ whole genome shotgun (WGS) entry which is preliminary data.</text>
</comment>
<feature type="region of interest" description="Disordered" evidence="1">
    <location>
        <begin position="553"/>
        <end position="573"/>
    </location>
</feature>
<dbReference type="Proteomes" id="UP000618051">
    <property type="component" value="Unassembled WGS sequence"/>
</dbReference>
<evidence type="ECO:0000313" key="4">
    <source>
        <dbReference type="Proteomes" id="UP000618051"/>
    </source>
</evidence>
<dbReference type="EMBL" id="JADDUC010000079">
    <property type="protein sequence ID" value="KAG0119748.1"/>
    <property type="molecule type" value="Genomic_DNA"/>
</dbReference>
<accession>A0A835TW28</accession>
<reference evidence="3" key="3">
    <citation type="submission" date="2022-01" db="EMBL/GenBank/DDBJ databases">
        <authorList>
            <person name="Rubenstein D.R."/>
        </authorList>
    </citation>
    <scope>NUCLEOTIDE SEQUENCE</scope>
    <source>
        <strain evidence="3">SS15</strain>
        <tissue evidence="3">Liver</tissue>
    </source>
</reference>
<keyword evidence="4" id="KW-1185">Reference proteome</keyword>
<evidence type="ECO:0000313" key="3">
    <source>
        <dbReference type="EMBL" id="KAI1241502.1"/>
    </source>
</evidence>
<evidence type="ECO:0000256" key="1">
    <source>
        <dbReference type="SAM" id="MobiDB-lite"/>
    </source>
</evidence>
<reference evidence="2" key="1">
    <citation type="submission" date="2020-10" db="EMBL/GenBank/DDBJ databases">
        <title>Feather gene expression reveals the developmental basis of iridescence in African starlings.</title>
        <authorList>
            <person name="Rubenstein D.R."/>
        </authorList>
    </citation>
    <scope>NUCLEOTIDE SEQUENCE</scope>
    <source>
        <strain evidence="2">SS15</strain>
        <tissue evidence="2">Liver</tissue>
    </source>
</reference>
<reference evidence="3 4" key="2">
    <citation type="journal article" date="2021" name="J. Hered.">
        <title>Feather Gene Expression Elucidates the Developmental Basis of Plumage Iridescence in African Starlings.</title>
        <authorList>
            <person name="Rubenstein D.R."/>
            <person name="Corvelo A."/>
            <person name="MacManes M.D."/>
            <person name="Maia R."/>
            <person name="Narzisi G."/>
            <person name="Rousaki A."/>
            <person name="Vandenabeele P."/>
            <person name="Shawkey M.D."/>
            <person name="Solomon J."/>
        </authorList>
    </citation>
    <scope>NUCLEOTIDE SEQUENCE [LARGE SCALE GENOMIC DNA]</scope>
    <source>
        <strain evidence="3">SS15</strain>
    </source>
</reference>